<dbReference type="InterPro" id="IPR021471">
    <property type="entry name" value="DUF3124"/>
</dbReference>
<keyword evidence="2" id="KW-1185">Reference proteome</keyword>
<dbReference type="Proteomes" id="UP000184543">
    <property type="component" value="Unassembled WGS sequence"/>
</dbReference>
<protein>
    <recommendedName>
        <fullName evidence="3">DUF3124 domain-containing protein</fullName>
    </recommendedName>
</protein>
<dbReference type="RefSeq" id="WP_072994308.1">
    <property type="nucleotide sequence ID" value="NZ_FQYU01000004.1"/>
</dbReference>
<dbReference type="OrthoDB" id="283474at2"/>
<evidence type="ECO:0008006" key="3">
    <source>
        <dbReference type="Google" id="ProtNLM"/>
    </source>
</evidence>
<reference evidence="2" key="1">
    <citation type="submission" date="2016-11" db="EMBL/GenBank/DDBJ databases">
        <authorList>
            <person name="Varghese N."/>
            <person name="Submissions S."/>
        </authorList>
    </citation>
    <scope>NUCLEOTIDE SEQUENCE [LARGE SCALE GENOMIC DNA]</scope>
    <source>
        <strain evidence="2">DSM 19858</strain>
    </source>
</reference>
<name>A0A1M6J4D7_9FLAO</name>
<evidence type="ECO:0000313" key="1">
    <source>
        <dbReference type="EMBL" id="SHJ41538.1"/>
    </source>
</evidence>
<dbReference type="AlphaFoldDB" id="A0A1M6J4D7"/>
<organism evidence="1 2">
    <name type="scientific">Pseudozobellia thermophila</name>
    <dbReference type="NCBI Taxonomy" id="192903"/>
    <lineage>
        <taxon>Bacteria</taxon>
        <taxon>Pseudomonadati</taxon>
        <taxon>Bacteroidota</taxon>
        <taxon>Flavobacteriia</taxon>
        <taxon>Flavobacteriales</taxon>
        <taxon>Flavobacteriaceae</taxon>
        <taxon>Pseudozobellia</taxon>
    </lineage>
</organism>
<proteinExistence type="predicted"/>
<dbReference type="Pfam" id="PF11322">
    <property type="entry name" value="DUF3124"/>
    <property type="match status" value="1"/>
</dbReference>
<accession>A0A1M6J4D7</accession>
<sequence>MKTLFTSLAASLLFLGCDLEPKKEISSFNPENWSKRKIDISQKDSLDHGKSYLSIYSQIYSLSEHKTHNLTAMVSMRNTSDQDTIYLLKAEYFDTHGHPIRTYFDYPLYLAPMETTEIIIDEVDIEGGTGSNFIFEWKIPANCPEPMFEGVMNSTMGQQGISFTTQGKRIK</sequence>
<evidence type="ECO:0000313" key="2">
    <source>
        <dbReference type="Proteomes" id="UP000184543"/>
    </source>
</evidence>
<gene>
    <name evidence="1" type="ORF">SAMN04488513_104240</name>
</gene>
<dbReference type="PROSITE" id="PS51257">
    <property type="entry name" value="PROKAR_LIPOPROTEIN"/>
    <property type="match status" value="1"/>
</dbReference>
<dbReference type="STRING" id="192903.SAMN04488513_104240"/>
<dbReference type="EMBL" id="FQYU01000004">
    <property type="protein sequence ID" value="SHJ41538.1"/>
    <property type="molecule type" value="Genomic_DNA"/>
</dbReference>